<dbReference type="Proteomes" id="UP000076400">
    <property type="component" value="Unassembled WGS sequence"/>
</dbReference>
<comment type="caution">
    <text evidence="1">The sequence shown here is derived from an EMBL/GenBank/DDBJ whole genome shotgun (WGS) entry which is preliminary data.</text>
</comment>
<sequence length="139" mass="15087">MILIPDDIRERLLANGAAERETDHVPVVKLFDPTGAATWLITEMMPDGDSLFGLCDLGFGCPELGYVSLAELERVKGPLGLGIERDIHFEARLPLSVYAEAARIAGRITESERVLAQAAAALRIRNPEIPPEGAGPTRR</sequence>
<accession>A0A154W1H6</accession>
<dbReference type="OrthoDB" id="1070337at2"/>
<dbReference type="AlphaFoldDB" id="A0A154W1H6"/>
<keyword evidence="1" id="KW-0540">Nuclease</keyword>
<dbReference type="EMBL" id="LPXN01000116">
    <property type="protein sequence ID" value="KZD07350.1"/>
    <property type="molecule type" value="Genomic_DNA"/>
</dbReference>
<dbReference type="STRING" id="580166.AUP43_02180"/>
<reference evidence="1 2" key="1">
    <citation type="submission" date="2015-12" db="EMBL/GenBank/DDBJ databases">
        <title>Genome sequence of Oceanibaculum pacificum MCCC 1A02656.</title>
        <authorList>
            <person name="Lu L."/>
            <person name="Lai Q."/>
            <person name="Shao Z."/>
            <person name="Qian P."/>
        </authorList>
    </citation>
    <scope>NUCLEOTIDE SEQUENCE [LARGE SCALE GENOMIC DNA]</scope>
    <source>
        <strain evidence="1 2">MCCC 1A02656</strain>
    </source>
</reference>
<gene>
    <name evidence="1" type="ORF">AUP43_02180</name>
</gene>
<proteinExistence type="predicted"/>
<keyword evidence="2" id="KW-1185">Reference proteome</keyword>
<evidence type="ECO:0000313" key="1">
    <source>
        <dbReference type="EMBL" id="KZD07350.1"/>
    </source>
</evidence>
<protein>
    <submittedName>
        <fullName evidence="1">Single-stranded DNA endonuclease</fullName>
    </submittedName>
</protein>
<dbReference type="InterPro" id="IPR021341">
    <property type="entry name" value="DUF2958"/>
</dbReference>
<dbReference type="GO" id="GO:0004519">
    <property type="term" value="F:endonuclease activity"/>
    <property type="evidence" value="ECO:0007669"/>
    <property type="project" value="UniProtKB-KW"/>
</dbReference>
<dbReference type="RefSeq" id="WP_067556887.1">
    <property type="nucleotide sequence ID" value="NZ_LPXN01000116.1"/>
</dbReference>
<keyword evidence="1" id="KW-0378">Hydrolase</keyword>
<evidence type="ECO:0000313" key="2">
    <source>
        <dbReference type="Proteomes" id="UP000076400"/>
    </source>
</evidence>
<organism evidence="1 2">
    <name type="scientific">Oceanibaculum pacificum</name>
    <dbReference type="NCBI Taxonomy" id="580166"/>
    <lineage>
        <taxon>Bacteria</taxon>
        <taxon>Pseudomonadati</taxon>
        <taxon>Pseudomonadota</taxon>
        <taxon>Alphaproteobacteria</taxon>
        <taxon>Rhodospirillales</taxon>
        <taxon>Oceanibaculaceae</taxon>
        <taxon>Oceanibaculum</taxon>
    </lineage>
</organism>
<dbReference type="Pfam" id="PF11171">
    <property type="entry name" value="DUF2958"/>
    <property type="match status" value="1"/>
</dbReference>
<keyword evidence="1" id="KW-0255">Endonuclease</keyword>
<name>A0A154W1H6_9PROT</name>